<sequence length="85" mass="9561">MMLSVFKIVLDAVPAPDAIPQSPVTTTMTIVAVNVLVDRLGITPKTVNERELVTNQFVRCGLNAKADFVGPRRFQHKRHRANHRR</sequence>
<dbReference type="Proteomes" id="UP000249218">
    <property type="component" value="Unassembled WGS sequence"/>
</dbReference>
<dbReference type="EMBL" id="KZ150100">
    <property type="protein sequence ID" value="PZC73527.1"/>
    <property type="molecule type" value="Genomic_DNA"/>
</dbReference>
<protein>
    <submittedName>
        <fullName evidence="1">Uncharacterized protein</fullName>
    </submittedName>
</protein>
<gene>
    <name evidence="1" type="primary">HaOG209459</name>
    <name evidence="1" type="ORF">B5X24_HaOG209459</name>
</gene>
<proteinExistence type="predicted"/>
<dbReference type="AlphaFoldDB" id="A0A2W1BJT2"/>
<keyword evidence="2" id="KW-1185">Reference proteome</keyword>
<evidence type="ECO:0000313" key="1">
    <source>
        <dbReference type="EMBL" id="PZC73527.1"/>
    </source>
</evidence>
<organism evidence="1 2">
    <name type="scientific">Helicoverpa armigera</name>
    <name type="common">Cotton bollworm</name>
    <name type="synonym">Heliothis armigera</name>
    <dbReference type="NCBI Taxonomy" id="29058"/>
    <lineage>
        <taxon>Eukaryota</taxon>
        <taxon>Metazoa</taxon>
        <taxon>Ecdysozoa</taxon>
        <taxon>Arthropoda</taxon>
        <taxon>Hexapoda</taxon>
        <taxon>Insecta</taxon>
        <taxon>Pterygota</taxon>
        <taxon>Neoptera</taxon>
        <taxon>Endopterygota</taxon>
        <taxon>Lepidoptera</taxon>
        <taxon>Glossata</taxon>
        <taxon>Ditrysia</taxon>
        <taxon>Noctuoidea</taxon>
        <taxon>Noctuidae</taxon>
        <taxon>Heliothinae</taxon>
        <taxon>Helicoverpa</taxon>
    </lineage>
</organism>
<accession>A0A2W1BJT2</accession>
<reference evidence="1 2" key="1">
    <citation type="journal article" date="2017" name="BMC Biol.">
        <title>Genomic innovations, transcriptional plasticity and gene loss underlying the evolution and divergence of two highly polyphagous and invasive Helicoverpa pest species.</title>
        <authorList>
            <person name="Pearce S.L."/>
            <person name="Clarke D.F."/>
            <person name="East P.D."/>
            <person name="Elfekih S."/>
            <person name="Gordon K.H."/>
            <person name="Jermiin L.S."/>
            <person name="McGaughran A."/>
            <person name="Oakeshott J.G."/>
            <person name="Papanikolaou A."/>
            <person name="Perera O.P."/>
            <person name="Rane R.V."/>
            <person name="Richards S."/>
            <person name="Tay W.T."/>
            <person name="Walsh T.K."/>
            <person name="Anderson A."/>
            <person name="Anderson C.J."/>
            <person name="Asgari S."/>
            <person name="Board P.G."/>
            <person name="Bretschneider A."/>
            <person name="Campbell P.M."/>
            <person name="Chertemps T."/>
            <person name="Christeller J.T."/>
            <person name="Coppin C.W."/>
            <person name="Downes S.J."/>
            <person name="Duan G."/>
            <person name="Farnsworth C.A."/>
            <person name="Good R.T."/>
            <person name="Han L.B."/>
            <person name="Han Y.C."/>
            <person name="Hatje K."/>
            <person name="Horne I."/>
            <person name="Huang Y.P."/>
            <person name="Hughes D.S."/>
            <person name="Jacquin-Joly E."/>
            <person name="James W."/>
            <person name="Jhangiani S."/>
            <person name="Kollmar M."/>
            <person name="Kuwar S.S."/>
            <person name="Li S."/>
            <person name="Liu N.Y."/>
            <person name="Maibeche M.T."/>
            <person name="Miller J.R."/>
            <person name="Montagne N."/>
            <person name="Perry T."/>
            <person name="Qu J."/>
            <person name="Song S.V."/>
            <person name="Sutton G.G."/>
            <person name="Vogel H."/>
            <person name="Walenz B.P."/>
            <person name="Xu W."/>
            <person name="Zhang H.J."/>
            <person name="Zou Z."/>
            <person name="Batterham P."/>
            <person name="Edwards O.R."/>
            <person name="Feyereisen R."/>
            <person name="Gibbs R.A."/>
            <person name="Heckel D.G."/>
            <person name="McGrath A."/>
            <person name="Robin C."/>
            <person name="Scherer S.E."/>
            <person name="Worley K.C."/>
            <person name="Wu Y.D."/>
        </authorList>
    </citation>
    <scope>NUCLEOTIDE SEQUENCE [LARGE SCALE GENOMIC DNA]</scope>
    <source>
        <strain evidence="1">Harm_GR_Male_#8</strain>
        <tissue evidence="1">Whole organism</tissue>
    </source>
</reference>
<name>A0A2W1BJT2_HELAM</name>
<evidence type="ECO:0000313" key="2">
    <source>
        <dbReference type="Proteomes" id="UP000249218"/>
    </source>
</evidence>